<gene>
    <name evidence="4" type="ORF">NBM05_10915</name>
</gene>
<dbReference type="PANTHER" id="PTHR38149">
    <property type="entry name" value="ATPASE"/>
    <property type="match status" value="1"/>
</dbReference>
<evidence type="ECO:0000259" key="1">
    <source>
        <dbReference type="Pfam" id="PF09818"/>
    </source>
</evidence>
<evidence type="ECO:0000259" key="3">
    <source>
        <dbReference type="Pfam" id="PF21117"/>
    </source>
</evidence>
<dbReference type="InterPro" id="IPR049069">
    <property type="entry name" value="MRB1590-like_C"/>
</dbReference>
<dbReference type="Pfam" id="PF20446">
    <property type="entry name" value="ABC_N"/>
    <property type="match status" value="1"/>
</dbReference>
<dbReference type="PANTHER" id="PTHR38149:SF1">
    <property type="entry name" value="ATPASE"/>
    <property type="match status" value="1"/>
</dbReference>
<organism evidence="4 5">
    <name type="scientific">Rothia santali</name>
    <dbReference type="NCBI Taxonomy" id="2949643"/>
    <lineage>
        <taxon>Bacteria</taxon>
        <taxon>Bacillati</taxon>
        <taxon>Actinomycetota</taxon>
        <taxon>Actinomycetes</taxon>
        <taxon>Micrococcales</taxon>
        <taxon>Micrococcaceae</taxon>
        <taxon>Rothia</taxon>
    </lineage>
</organism>
<dbReference type="Pfam" id="PF09818">
    <property type="entry name" value="ABC_ATPase"/>
    <property type="match status" value="1"/>
</dbReference>
<feature type="domain" description="MRB1590-like C-terminal" evidence="3">
    <location>
        <begin position="448"/>
        <end position="544"/>
    </location>
</feature>
<keyword evidence="5" id="KW-1185">Reference proteome</keyword>
<dbReference type="InterPro" id="IPR027417">
    <property type="entry name" value="P-loop_NTPase"/>
</dbReference>
<evidence type="ECO:0000313" key="5">
    <source>
        <dbReference type="Proteomes" id="UP001139502"/>
    </source>
</evidence>
<dbReference type="Proteomes" id="UP001139502">
    <property type="component" value="Unassembled WGS sequence"/>
</dbReference>
<accession>A0A9X2HIV2</accession>
<reference evidence="4" key="1">
    <citation type="submission" date="2022-06" db="EMBL/GenBank/DDBJ databases">
        <title>Rothia sp. isolated from sandalwood seedling.</title>
        <authorList>
            <person name="Tuikhar N."/>
            <person name="Kirdat K."/>
            <person name="Thorat V."/>
            <person name="Swetha P."/>
            <person name="Padma S."/>
            <person name="Sundararaj R."/>
            <person name="Yadav A."/>
        </authorList>
    </citation>
    <scope>NUCLEOTIDE SEQUENCE</scope>
    <source>
        <strain evidence="4">AR01</strain>
    </source>
</reference>
<feature type="domain" description="ATPase of the ABC class C-terminal" evidence="1">
    <location>
        <begin position="148"/>
        <end position="414"/>
    </location>
</feature>
<comment type="caution">
    <text evidence="4">The sequence shown here is derived from an EMBL/GenBank/DDBJ whole genome shotgun (WGS) entry which is preliminary data.</text>
</comment>
<evidence type="ECO:0000259" key="2">
    <source>
        <dbReference type="Pfam" id="PF20446"/>
    </source>
</evidence>
<dbReference type="AlphaFoldDB" id="A0A9X2HIV2"/>
<dbReference type="InterPro" id="IPR046833">
    <property type="entry name" value="ABC_N"/>
</dbReference>
<dbReference type="Pfam" id="PF21117">
    <property type="entry name" value="MRB1590_C"/>
    <property type="match status" value="1"/>
</dbReference>
<name>A0A9X2HIV2_9MICC</name>
<protein>
    <submittedName>
        <fullName evidence="4">ABC-ATPase domain-containing protein</fullName>
    </submittedName>
</protein>
<dbReference type="InterPro" id="IPR046834">
    <property type="entry name" value="ABC_ATPase_C"/>
</dbReference>
<proteinExistence type="predicted"/>
<dbReference type="SUPFAM" id="SSF52540">
    <property type="entry name" value="P-loop containing nucleoside triphosphate hydrolases"/>
    <property type="match status" value="1"/>
</dbReference>
<dbReference type="InterPro" id="IPR019195">
    <property type="entry name" value="ABC_ATPase_put"/>
</dbReference>
<evidence type="ECO:0000313" key="4">
    <source>
        <dbReference type="EMBL" id="MCP3426496.1"/>
    </source>
</evidence>
<dbReference type="EMBL" id="JANAFB010000027">
    <property type="protein sequence ID" value="MCP3426496.1"/>
    <property type="molecule type" value="Genomic_DNA"/>
</dbReference>
<sequence>MDGSGYGSYKRLVGRYDLGPCDLVIDHVQSDPYAPPSSIRAVVSLAESAVPDDVVATRAQRTAVADFLARDVSQRLRAASRDLRITEPGQEVLERSSVVVVGDAVEVRLTAALPAAGRRVKGRAAARLLTEELPGIVEGSALLGGMDEERLRDHVRLHLDQLELRELIAERGLVAFVGDGAVLPRRSGVSDLPLEDGVPFASPETLRTGFTLASGRTVTGMGIPRGVTVVVGGGYHGKSTLLRAIERGVYPHLAGDGREWVLTVPDAASIRAEDGRSAAGVDISPFISGLPSGADTTAFTTANASGSTSQATNLAEALEAGASALLIDEDTSATNFMIRDRAMRELIPDGAEPITPFVDRVRALFDERGVSTILVAGGSGAFFPVADHVVAMSAYVPEEVTGRAREIAARHAADLPEPDDAERFGRPFRRVPARGCLDVSGHRKPPRSRGRETIQVDRDDIDLAYLSQLVDAAQTAAIALLLGRVGRALDGGTALDRAVDEALESARAEGLDGLTGPRRIRGDLAMPRRHELHAAVSRYRRLAMR</sequence>
<feature type="domain" description="ATPase of the ABC class N-terminal" evidence="2">
    <location>
        <begin position="2"/>
        <end position="140"/>
    </location>
</feature>